<evidence type="ECO:0000256" key="1">
    <source>
        <dbReference type="ARBA" id="ARBA00008270"/>
    </source>
</evidence>
<keyword evidence="2" id="KW-0413">Isomerase</keyword>
<evidence type="ECO:0000313" key="4">
    <source>
        <dbReference type="EMBL" id="PRW62983.1"/>
    </source>
</evidence>
<reference evidence="4 5" key="1">
    <citation type="submission" date="2018-03" db="EMBL/GenBank/DDBJ databases">
        <title>Actinopolyspora mortivallis from Sahara, screening for active biomolecules.</title>
        <authorList>
            <person name="Selama O."/>
            <person name="Wellington E.M.H."/>
            <person name="Hacene H."/>
        </authorList>
    </citation>
    <scope>NUCLEOTIDE SEQUENCE [LARGE SCALE GENOMIC DNA]</scope>
    <source>
        <strain evidence="4 5">M5A</strain>
    </source>
</reference>
<dbReference type="STRING" id="1050202.GCA_000384035_03129"/>
<dbReference type="AlphaFoldDB" id="A0A2T0GVE0"/>
<gene>
    <name evidence="4" type="ORF">CEP50_12780</name>
</gene>
<organism evidence="4 5">
    <name type="scientific">Actinopolyspora mortivallis</name>
    <dbReference type="NCBI Taxonomy" id="33906"/>
    <lineage>
        <taxon>Bacteria</taxon>
        <taxon>Bacillati</taxon>
        <taxon>Actinomycetota</taxon>
        <taxon>Actinomycetes</taxon>
        <taxon>Actinopolysporales</taxon>
        <taxon>Actinopolysporaceae</taxon>
        <taxon>Actinopolyspora</taxon>
    </lineage>
</organism>
<protein>
    <submittedName>
        <fullName evidence="4">Oxidoreductase</fullName>
    </submittedName>
</protein>
<dbReference type="RefSeq" id="WP_106114211.1">
    <property type="nucleotide sequence ID" value="NZ_PVSR01000022.1"/>
</dbReference>
<name>A0A2T0GVE0_ACTMO</name>
<dbReference type="PANTHER" id="PTHR13774:SF17">
    <property type="entry name" value="PHENAZINE BIOSYNTHESIS-LIKE DOMAIN-CONTAINING PROTEIN"/>
    <property type="match status" value="1"/>
</dbReference>
<dbReference type="GO" id="GO:0016853">
    <property type="term" value="F:isomerase activity"/>
    <property type="evidence" value="ECO:0007669"/>
    <property type="project" value="UniProtKB-KW"/>
</dbReference>
<dbReference type="EMBL" id="PVSR01000022">
    <property type="protein sequence ID" value="PRW62983.1"/>
    <property type="molecule type" value="Genomic_DNA"/>
</dbReference>
<comment type="caution">
    <text evidence="4">The sequence shown here is derived from an EMBL/GenBank/DDBJ whole genome shotgun (WGS) entry which is preliminary data.</text>
</comment>
<dbReference type="Pfam" id="PF02567">
    <property type="entry name" value="PhzC-PhzF"/>
    <property type="match status" value="1"/>
</dbReference>
<keyword evidence="5" id="KW-1185">Reference proteome</keyword>
<dbReference type="GO" id="GO:0005737">
    <property type="term" value="C:cytoplasm"/>
    <property type="evidence" value="ECO:0007669"/>
    <property type="project" value="TreeGrafter"/>
</dbReference>
<dbReference type="Gene3D" id="3.10.310.10">
    <property type="entry name" value="Diaminopimelate Epimerase, Chain A, domain 1"/>
    <property type="match status" value="2"/>
</dbReference>
<dbReference type="SUPFAM" id="SSF54506">
    <property type="entry name" value="Diaminopimelate epimerase-like"/>
    <property type="match status" value="1"/>
</dbReference>
<accession>A0A2T0GVE0</accession>
<evidence type="ECO:0000256" key="2">
    <source>
        <dbReference type="ARBA" id="ARBA00023235"/>
    </source>
</evidence>
<sequence length="260" mass="27417">MDAYVVDSFTSEPFSGNPAGVVLLDEPAEEGWMRSVAAEFKHSETAFVVTGGGDDAPKPLRWFTPTTEVDLCGHATLAAAHVLGGEQRFTTRSGELSCSTDEHGMIELDFPARRFAPTDGSEVVPALGELPPGAVEHVADDGTDLIVQLSDAALVRGLSPDTDALAHLPVRGVTVTARGDRPGVDIVSRFFAPAAGVPEDPVTGSAHCALAPWWAEQLDRTDLRAEQASPRGGSLRVRLHGQRVKLAGNAVTVLHGSLRA</sequence>
<dbReference type="PIRSF" id="PIRSF016184">
    <property type="entry name" value="PhzC_PhzF"/>
    <property type="match status" value="1"/>
</dbReference>
<dbReference type="InterPro" id="IPR003719">
    <property type="entry name" value="Phenazine_PhzF-like"/>
</dbReference>
<dbReference type="Proteomes" id="UP000239352">
    <property type="component" value="Unassembled WGS sequence"/>
</dbReference>
<comment type="similarity">
    <text evidence="1">Belongs to the PhzF family.</text>
</comment>
<dbReference type="PANTHER" id="PTHR13774">
    <property type="entry name" value="PHENAZINE BIOSYNTHESIS PROTEIN"/>
    <property type="match status" value="1"/>
</dbReference>
<evidence type="ECO:0000313" key="5">
    <source>
        <dbReference type="Proteomes" id="UP000239352"/>
    </source>
</evidence>
<dbReference type="InParanoid" id="A0A2T0GVE0"/>
<proteinExistence type="inferred from homology"/>
<evidence type="ECO:0000256" key="3">
    <source>
        <dbReference type="PIRSR" id="PIRSR016184-1"/>
    </source>
</evidence>
<dbReference type="NCBIfam" id="TIGR00654">
    <property type="entry name" value="PhzF_family"/>
    <property type="match status" value="1"/>
</dbReference>
<feature type="active site" evidence="3">
    <location>
        <position position="44"/>
    </location>
</feature>